<evidence type="ECO:0000313" key="3">
    <source>
        <dbReference type="Proteomes" id="UP000248659"/>
    </source>
</evidence>
<name>A0ABX9DK11_9RHOB</name>
<dbReference type="CDD" id="cd00093">
    <property type="entry name" value="HTH_XRE"/>
    <property type="match status" value="1"/>
</dbReference>
<dbReference type="PROSITE" id="PS50943">
    <property type="entry name" value="HTH_CROC1"/>
    <property type="match status" value="1"/>
</dbReference>
<dbReference type="SUPFAM" id="SSF47413">
    <property type="entry name" value="lambda repressor-like DNA-binding domains"/>
    <property type="match status" value="1"/>
</dbReference>
<dbReference type="EMBL" id="MUAV01000006">
    <property type="protein sequence ID" value="RAP42004.1"/>
    <property type="molecule type" value="Genomic_DNA"/>
</dbReference>
<accession>A0ABX9DK11</accession>
<keyword evidence="3" id="KW-1185">Reference proteome</keyword>
<organism evidence="2 3">
    <name type="scientific">Rhodovulum viride</name>
    <dbReference type="NCBI Taxonomy" id="1231134"/>
    <lineage>
        <taxon>Bacteria</taxon>
        <taxon>Pseudomonadati</taxon>
        <taxon>Pseudomonadota</taxon>
        <taxon>Alphaproteobacteria</taxon>
        <taxon>Rhodobacterales</taxon>
        <taxon>Paracoccaceae</taxon>
        <taxon>Rhodovulum</taxon>
    </lineage>
</organism>
<protein>
    <recommendedName>
        <fullName evidence="1">HTH cro/C1-type domain-containing protein</fullName>
    </recommendedName>
</protein>
<dbReference type="InterPro" id="IPR010982">
    <property type="entry name" value="Lambda_DNA-bd_dom_sf"/>
</dbReference>
<evidence type="ECO:0000313" key="2">
    <source>
        <dbReference type="EMBL" id="RAP42004.1"/>
    </source>
</evidence>
<feature type="domain" description="HTH cro/C1-type" evidence="1">
    <location>
        <begin position="72"/>
        <end position="108"/>
    </location>
</feature>
<proteinExistence type="predicted"/>
<dbReference type="Pfam" id="PF01381">
    <property type="entry name" value="HTH_3"/>
    <property type="match status" value="1"/>
</dbReference>
<dbReference type="InterPro" id="IPR001387">
    <property type="entry name" value="Cro/C1-type_HTH"/>
</dbReference>
<dbReference type="Proteomes" id="UP000248659">
    <property type="component" value="Unassembled WGS sequence"/>
</dbReference>
<dbReference type="Gene3D" id="1.10.260.40">
    <property type="entry name" value="lambda repressor-like DNA-binding domains"/>
    <property type="match status" value="1"/>
</dbReference>
<dbReference type="SMART" id="SM00530">
    <property type="entry name" value="HTH_XRE"/>
    <property type="match status" value="1"/>
</dbReference>
<gene>
    <name evidence="2" type="ORF">BYZ73_06505</name>
</gene>
<comment type="caution">
    <text evidence="2">The sequence shown here is derived from an EMBL/GenBank/DDBJ whole genome shotgun (WGS) entry which is preliminary data.</text>
</comment>
<reference evidence="2 3" key="1">
    <citation type="submission" date="2017-01" db="EMBL/GenBank/DDBJ databases">
        <title>Genome sequence of Rhodovulum viride JA756.</title>
        <authorList>
            <person name="Lakshmi K.V."/>
            <person name="Tushar L.D."/>
            <person name="Sasikala C."/>
            <person name="Venkataramana C."/>
        </authorList>
    </citation>
    <scope>NUCLEOTIDE SEQUENCE [LARGE SCALE GENOMIC DNA]</scope>
    <source>
        <strain evidence="2 3">JA756</strain>
    </source>
</reference>
<dbReference type="RefSeq" id="WP_220086798.1">
    <property type="nucleotide sequence ID" value="NZ_MUAV01000006.1"/>
</dbReference>
<sequence>MTSEFFIDGKARDAQPYVYKISGLDDVILLNGFVREETDYGPGISIDNIDNLHEAIALRIISMKKTLSSRDFRFLRVEMNMTQSELGKLLGIDGQTVARYEKGESRISGPVDRLLRFLFVFRLLPEEARAELIAKIQDTIERDEMRDYTPRFREENGSWFETCA</sequence>
<evidence type="ECO:0000259" key="1">
    <source>
        <dbReference type="PROSITE" id="PS50943"/>
    </source>
</evidence>